<dbReference type="InterPro" id="IPR001544">
    <property type="entry name" value="Aminotrans_IV"/>
</dbReference>
<dbReference type="Proteomes" id="UP001210380">
    <property type="component" value="Unassembled WGS sequence"/>
</dbReference>
<dbReference type="Gene3D" id="3.30.470.10">
    <property type="match status" value="1"/>
</dbReference>
<evidence type="ECO:0000256" key="3">
    <source>
        <dbReference type="ARBA" id="ARBA00004931"/>
    </source>
</evidence>
<sequence length="308" mass="33611">MALTEADHIWMDGELVPWQDARIHVLSHGLHYGTGVFEGVRAYSTSDGPALFRLDEHLDRLFRSAKMLRMALPYDKAELRAATVELVRANGHRSCYVRQLAHLGYGAMGVDPTGAEVQMSISSWEWGAYLGDAAEQGVRLMTSSWRRNDPTVVPTAAKATGPYLNSALAKLEAREAGFDEAVLLSADGYVSECSGENVFVRRGDVLYTPPSSAGALEGITQDTVGTLAADLGITVRRENLLRSDLYAADEMFLCGTAAEVTPVQSVDNREIGAPGPVTSKIRDAFNAAVTGADERYRHWLTFVDERGW</sequence>
<evidence type="ECO:0000313" key="16">
    <source>
        <dbReference type="Proteomes" id="UP001210380"/>
    </source>
</evidence>
<evidence type="ECO:0000256" key="5">
    <source>
        <dbReference type="ARBA" id="ARBA00009320"/>
    </source>
</evidence>
<dbReference type="InterPro" id="IPR050571">
    <property type="entry name" value="Class-IV_PLP-Dep_Aminotrnsfr"/>
</dbReference>
<comment type="pathway">
    <text evidence="3 14">Amino-acid biosynthesis; L-valine biosynthesis; L-valine from pyruvate: step 4/4.</text>
</comment>
<dbReference type="Gene3D" id="3.20.10.10">
    <property type="entry name" value="D-amino Acid Aminotransferase, subunit A, domain 2"/>
    <property type="match status" value="1"/>
</dbReference>
<dbReference type="InterPro" id="IPR043132">
    <property type="entry name" value="BCAT-like_C"/>
</dbReference>
<name>A0ABT4V0I6_9PSEU</name>
<accession>A0ABT4V0I6</accession>
<comment type="pathway">
    <text evidence="4 14">Amino-acid biosynthesis; L-leucine biosynthesis; L-leucine from 3-methyl-2-oxobutanoate: step 4/4.</text>
</comment>
<comment type="function">
    <text evidence="14">Acts on leucine, isoleucine and valine.</text>
</comment>
<evidence type="ECO:0000256" key="14">
    <source>
        <dbReference type="RuleBase" id="RU364094"/>
    </source>
</evidence>
<evidence type="ECO:0000256" key="6">
    <source>
        <dbReference type="ARBA" id="ARBA00022576"/>
    </source>
</evidence>
<dbReference type="InterPro" id="IPR036038">
    <property type="entry name" value="Aminotransferase-like"/>
</dbReference>
<reference evidence="15 16" key="1">
    <citation type="submission" date="2022-11" db="EMBL/GenBank/DDBJ databases">
        <title>Draft genome sequence of Saccharopolyspora sp. WRP15-2 isolated from rhizosphere soils of wild rice in Thailand.</title>
        <authorList>
            <person name="Duangmal K."/>
            <person name="Kammanee S."/>
            <person name="Muangham S."/>
        </authorList>
    </citation>
    <scope>NUCLEOTIDE SEQUENCE [LARGE SCALE GENOMIC DNA]</scope>
    <source>
        <strain evidence="15 16">WRP15-2</strain>
    </source>
</reference>
<evidence type="ECO:0000256" key="8">
    <source>
        <dbReference type="ARBA" id="ARBA00022679"/>
    </source>
</evidence>
<dbReference type="InterPro" id="IPR033939">
    <property type="entry name" value="BCAT_family"/>
</dbReference>
<dbReference type="Pfam" id="PF01063">
    <property type="entry name" value="Aminotran_4"/>
    <property type="match status" value="1"/>
</dbReference>
<evidence type="ECO:0000256" key="1">
    <source>
        <dbReference type="ARBA" id="ARBA00001933"/>
    </source>
</evidence>
<dbReference type="EMBL" id="JAQGLA010000029">
    <property type="protein sequence ID" value="MDA3627479.1"/>
    <property type="molecule type" value="Genomic_DNA"/>
</dbReference>
<protein>
    <recommendedName>
        <fullName evidence="14">Branched-chain-amino-acid aminotransferase</fullName>
        <shortName evidence="14">BCAT</shortName>
        <ecNumber evidence="14">2.6.1.42</ecNumber>
    </recommendedName>
</protein>
<comment type="cofactor">
    <cofactor evidence="1 14">
        <name>pyridoxal 5'-phosphate</name>
        <dbReference type="ChEBI" id="CHEBI:597326"/>
    </cofactor>
</comment>
<organism evidence="15 16">
    <name type="scientific">Saccharopolyspora oryzae</name>
    <dbReference type="NCBI Taxonomy" id="2997343"/>
    <lineage>
        <taxon>Bacteria</taxon>
        <taxon>Bacillati</taxon>
        <taxon>Actinomycetota</taxon>
        <taxon>Actinomycetes</taxon>
        <taxon>Pseudonocardiales</taxon>
        <taxon>Pseudonocardiaceae</taxon>
        <taxon>Saccharopolyspora</taxon>
    </lineage>
</organism>
<dbReference type="SUPFAM" id="SSF56752">
    <property type="entry name" value="D-aminoacid aminotransferase-like PLP-dependent enzymes"/>
    <property type="match status" value="1"/>
</dbReference>
<dbReference type="PANTHER" id="PTHR42743">
    <property type="entry name" value="AMINO-ACID AMINOTRANSFERASE"/>
    <property type="match status" value="1"/>
</dbReference>
<evidence type="ECO:0000256" key="4">
    <source>
        <dbReference type="ARBA" id="ARBA00005072"/>
    </source>
</evidence>
<dbReference type="GO" id="GO:0004084">
    <property type="term" value="F:branched-chain-amino-acid transaminase activity"/>
    <property type="evidence" value="ECO:0007669"/>
    <property type="project" value="UniProtKB-EC"/>
</dbReference>
<evidence type="ECO:0000313" key="15">
    <source>
        <dbReference type="EMBL" id="MDA3627479.1"/>
    </source>
</evidence>
<keyword evidence="16" id="KW-1185">Reference proteome</keyword>
<proteinExistence type="inferred from homology"/>
<evidence type="ECO:0000256" key="11">
    <source>
        <dbReference type="ARBA" id="ARBA00048212"/>
    </source>
</evidence>
<keyword evidence="10 14" id="KW-0100">Branched-chain amino acid biosynthesis</keyword>
<keyword evidence="9 14" id="KW-0663">Pyridoxal phosphate</keyword>
<dbReference type="InterPro" id="IPR005785">
    <property type="entry name" value="B_amino_transI"/>
</dbReference>
<comment type="catalytic activity">
    <reaction evidence="13 14">
        <text>L-leucine + 2-oxoglutarate = 4-methyl-2-oxopentanoate + L-glutamate</text>
        <dbReference type="Rhea" id="RHEA:18321"/>
        <dbReference type="ChEBI" id="CHEBI:16810"/>
        <dbReference type="ChEBI" id="CHEBI:17865"/>
        <dbReference type="ChEBI" id="CHEBI:29985"/>
        <dbReference type="ChEBI" id="CHEBI:57427"/>
        <dbReference type="EC" id="2.6.1.42"/>
    </reaction>
</comment>
<dbReference type="CDD" id="cd01557">
    <property type="entry name" value="BCAT_beta_family"/>
    <property type="match status" value="1"/>
</dbReference>
<evidence type="ECO:0000256" key="7">
    <source>
        <dbReference type="ARBA" id="ARBA00022605"/>
    </source>
</evidence>
<comment type="similarity">
    <text evidence="5 14">Belongs to the class-IV pyridoxal-phosphate-dependent aminotransferase family.</text>
</comment>
<comment type="pathway">
    <text evidence="2 14">Amino-acid biosynthesis; L-isoleucine biosynthesis; L-isoleucine from 2-oxobutanoate: step 4/4.</text>
</comment>
<comment type="catalytic activity">
    <reaction evidence="12 14">
        <text>L-isoleucine + 2-oxoglutarate = (S)-3-methyl-2-oxopentanoate + L-glutamate</text>
        <dbReference type="Rhea" id="RHEA:24801"/>
        <dbReference type="ChEBI" id="CHEBI:16810"/>
        <dbReference type="ChEBI" id="CHEBI:29985"/>
        <dbReference type="ChEBI" id="CHEBI:35146"/>
        <dbReference type="ChEBI" id="CHEBI:58045"/>
        <dbReference type="EC" id="2.6.1.42"/>
    </reaction>
</comment>
<keyword evidence="7 14" id="KW-0028">Amino-acid biosynthesis</keyword>
<gene>
    <name evidence="14" type="primary">ilvE</name>
    <name evidence="15" type="ORF">OU415_18700</name>
</gene>
<comment type="catalytic activity">
    <reaction evidence="11 14">
        <text>L-valine + 2-oxoglutarate = 3-methyl-2-oxobutanoate + L-glutamate</text>
        <dbReference type="Rhea" id="RHEA:24813"/>
        <dbReference type="ChEBI" id="CHEBI:11851"/>
        <dbReference type="ChEBI" id="CHEBI:16810"/>
        <dbReference type="ChEBI" id="CHEBI:29985"/>
        <dbReference type="ChEBI" id="CHEBI:57762"/>
        <dbReference type="EC" id="2.6.1.42"/>
    </reaction>
</comment>
<dbReference type="PANTHER" id="PTHR42743:SF11">
    <property type="entry name" value="AMINODEOXYCHORISMATE LYASE"/>
    <property type="match status" value="1"/>
</dbReference>
<dbReference type="NCBIfam" id="NF005146">
    <property type="entry name" value="PRK06606.1"/>
    <property type="match status" value="1"/>
</dbReference>
<dbReference type="NCBIfam" id="TIGR01122">
    <property type="entry name" value="ilvE_I"/>
    <property type="match status" value="1"/>
</dbReference>
<evidence type="ECO:0000256" key="9">
    <source>
        <dbReference type="ARBA" id="ARBA00022898"/>
    </source>
</evidence>
<comment type="caution">
    <text evidence="15">The sequence shown here is derived from an EMBL/GenBank/DDBJ whole genome shotgun (WGS) entry which is preliminary data.</text>
</comment>
<dbReference type="EC" id="2.6.1.42" evidence="14"/>
<dbReference type="RefSeq" id="WP_270950158.1">
    <property type="nucleotide sequence ID" value="NZ_JAQGLA010000029.1"/>
</dbReference>
<evidence type="ECO:0000256" key="10">
    <source>
        <dbReference type="ARBA" id="ARBA00023304"/>
    </source>
</evidence>
<keyword evidence="6 14" id="KW-0032">Aminotransferase</keyword>
<evidence type="ECO:0000256" key="12">
    <source>
        <dbReference type="ARBA" id="ARBA00048798"/>
    </source>
</evidence>
<evidence type="ECO:0000256" key="13">
    <source>
        <dbReference type="ARBA" id="ARBA00049229"/>
    </source>
</evidence>
<evidence type="ECO:0000256" key="2">
    <source>
        <dbReference type="ARBA" id="ARBA00004824"/>
    </source>
</evidence>
<keyword evidence="8 14" id="KW-0808">Transferase</keyword>
<dbReference type="InterPro" id="IPR043131">
    <property type="entry name" value="BCAT-like_N"/>
</dbReference>